<dbReference type="GO" id="GO:0016787">
    <property type="term" value="F:hydrolase activity"/>
    <property type="evidence" value="ECO:0007669"/>
    <property type="project" value="UniProtKB-KW"/>
</dbReference>
<dbReference type="Gene3D" id="3.40.50.1820">
    <property type="entry name" value="alpha/beta hydrolase"/>
    <property type="match status" value="1"/>
</dbReference>
<dbReference type="RefSeq" id="WP_161435177.1">
    <property type="nucleotide sequence ID" value="NZ_WXYO01000003.1"/>
</dbReference>
<dbReference type="PANTHER" id="PTHR43798:SF33">
    <property type="entry name" value="HYDROLASE, PUTATIVE (AFU_ORTHOLOGUE AFUA_2G14860)-RELATED"/>
    <property type="match status" value="1"/>
</dbReference>
<dbReference type="EMBL" id="WXYO01000003">
    <property type="protein sequence ID" value="NAS12152.1"/>
    <property type="molecule type" value="Genomic_DNA"/>
</dbReference>
<feature type="domain" description="AB hydrolase-1" evidence="1">
    <location>
        <begin position="27"/>
        <end position="262"/>
    </location>
</feature>
<gene>
    <name evidence="2" type="ORF">GTQ38_09080</name>
</gene>
<dbReference type="InterPro" id="IPR029058">
    <property type="entry name" value="AB_hydrolase_fold"/>
</dbReference>
<dbReference type="GO" id="GO:0016020">
    <property type="term" value="C:membrane"/>
    <property type="evidence" value="ECO:0007669"/>
    <property type="project" value="TreeGrafter"/>
</dbReference>
<keyword evidence="2" id="KW-0378">Hydrolase</keyword>
<dbReference type="InterPro" id="IPR050266">
    <property type="entry name" value="AB_hydrolase_sf"/>
</dbReference>
<proteinExistence type="predicted"/>
<dbReference type="SUPFAM" id="SSF53474">
    <property type="entry name" value="alpha/beta-Hydrolases"/>
    <property type="match status" value="1"/>
</dbReference>
<organism evidence="2 3">
    <name type="scientific">Poritiphilus flavus</name>
    <dbReference type="NCBI Taxonomy" id="2697053"/>
    <lineage>
        <taxon>Bacteria</taxon>
        <taxon>Pseudomonadati</taxon>
        <taxon>Bacteroidota</taxon>
        <taxon>Flavobacteriia</taxon>
        <taxon>Flavobacteriales</taxon>
        <taxon>Flavobacteriaceae</taxon>
        <taxon>Poritiphilus</taxon>
    </lineage>
</organism>
<comment type="caution">
    <text evidence="2">The sequence shown here is derived from an EMBL/GenBank/DDBJ whole genome shotgun (WGS) entry which is preliminary data.</text>
</comment>
<reference evidence="2 3" key="1">
    <citation type="submission" date="2020-01" db="EMBL/GenBank/DDBJ databases">
        <title>Bacteria diversity of Porities sp.</title>
        <authorList>
            <person name="Wang G."/>
        </authorList>
    </citation>
    <scope>NUCLEOTIDE SEQUENCE [LARGE SCALE GENOMIC DNA]</scope>
    <source>
        <strain evidence="2 3">R33</strain>
    </source>
</reference>
<dbReference type="Proteomes" id="UP000475249">
    <property type="component" value="Unassembled WGS sequence"/>
</dbReference>
<dbReference type="PRINTS" id="PR00111">
    <property type="entry name" value="ABHYDROLASE"/>
</dbReference>
<dbReference type="AlphaFoldDB" id="A0A6L9EBY8"/>
<evidence type="ECO:0000313" key="2">
    <source>
        <dbReference type="EMBL" id="NAS12152.1"/>
    </source>
</evidence>
<dbReference type="InterPro" id="IPR000073">
    <property type="entry name" value="AB_hydrolase_1"/>
</dbReference>
<dbReference type="PANTHER" id="PTHR43798">
    <property type="entry name" value="MONOACYLGLYCEROL LIPASE"/>
    <property type="match status" value="1"/>
</dbReference>
<keyword evidence="3" id="KW-1185">Reference proteome</keyword>
<sequence length="281" mass="31489">MQKQLNCKVIDTSLGTIEYSSVGTGIPIVFVHGGHSNCREKLSHKGFDQTKFRLITPSRPGYGKTPLKSNQTPERSASLIAALLDALSIEQVIVYGISAGGPTAVALAAHYPDKVFKLILACAVSKKWLDEDGKIYKTAQLIFNPRIEKLNWGMVRFFSRIFPKVMARSFYPQFSRYPVHKLKKEDINELISSFKYFNSGQGFLNDIDQDLSESVIAKVKCPTLIIHSTNDSSVPLSHAKHLHELIENSELEILDNEWGHLLWIGADATESIAKTIRFIEK</sequence>
<protein>
    <submittedName>
        <fullName evidence="2">Alpha/beta fold hydrolase</fullName>
    </submittedName>
</protein>
<accession>A0A6L9EBY8</accession>
<dbReference type="Pfam" id="PF00561">
    <property type="entry name" value="Abhydrolase_1"/>
    <property type="match status" value="1"/>
</dbReference>
<evidence type="ECO:0000313" key="3">
    <source>
        <dbReference type="Proteomes" id="UP000475249"/>
    </source>
</evidence>
<evidence type="ECO:0000259" key="1">
    <source>
        <dbReference type="Pfam" id="PF00561"/>
    </source>
</evidence>
<name>A0A6L9EBY8_9FLAO</name>